<keyword evidence="2" id="KW-0408">Iron</keyword>
<keyword evidence="1" id="KW-0479">Metal-binding</keyword>
<keyword evidence="3" id="KW-0411">Iron-sulfur</keyword>
<evidence type="ECO:0000313" key="5">
    <source>
        <dbReference type="EMBL" id="GFG76258.1"/>
    </source>
</evidence>
<keyword evidence="6" id="KW-1185">Reference proteome</keyword>
<feature type="domain" description="4Fe-4S ferredoxin-type" evidence="4">
    <location>
        <begin position="231"/>
        <end position="259"/>
    </location>
</feature>
<dbReference type="PROSITE" id="PS00198">
    <property type="entry name" value="4FE4S_FER_1"/>
    <property type="match status" value="2"/>
</dbReference>
<reference evidence="5 6" key="1">
    <citation type="journal article" date="2019" name="Emerg. Microbes Infect.">
        <title>Comprehensive subspecies identification of 175 nontuberculous mycobacteria species based on 7547 genomic profiles.</title>
        <authorList>
            <person name="Matsumoto Y."/>
            <person name="Kinjo T."/>
            <person name="Motooka D."/>
            <person name="Nabeya D."/>
            <person name="Jung N."/>
            <person name="Uechi K."/>
            <person name="Horii T."/>
            <person name="Iida T."/>
            <person name="Fujita J."/>
            <person name="Nakamura S."/>
        </authorList>
    </citation>
    <scope>NUCLEOTIDE SEQUENCE [LARGE SCALE GENOMIC DNA]</scope>
    <source>
        <strain evidence="5 6">JCM 17322</strain>
    </source>
</reference>
<comment type="caution">
    <text evidence="5">The sequence shown here is derived from an EMBL/GenBank/DDBJ whole genome shotgun (WGS) entry which is preliminary data.</text>
</comment>
<dbReference type="InterPro" id="IPR009051">
    <property type="entry name" value="Helical_ferredxn"/>
</dbReference>
<dbReference type="Gene3D" id="1.10.1060.10">
    <property type="entry name" value="Alpha-helical ferredoxin"/>
    <property type="match status" value="1"/>
</dbReference>
<dbReference type="Pfam" id="PF17179">
    <property type="entry name" value="Fer4_22"/>
    <property type="match status" value="1"/>
</dbReference>
<dbReference type="Proteomes" id="UP000465361">
    <property type="component" value="Unassembled WGS sequence"/>
</dbReference>
<dbReference type="PANTHER" id="PTHR40447:SF1">
    <property type="entry name" value="ANAEROBIC SULFITE REDUCTASE SUBUNIT A"/>
    <property type="match status" value="1"/>
</dbReference>
<evidence type="ECO:0000256" key="1">
    <source>
        <dbReference type="ARBA" id="ARBA00022723"/>
    </source>
</evidence>
<dbReference type="InterPro" id="IPR017900">
    <property type="entry name" value="4Fe4S_Fe_S_CS"/>
</dbReference>
<evidence type="ECO:0000259" key="4">
    <source>
        <dbReference type="PROSITE" id="PS51379"/>
    </source>
</evidence>
<evidence type="ECO:0000256" key="3">
    <source>
        <dbReference type="ARBA" id="ARBA00023014"/>
    </source>
</evidence>
<dbReference type="EMBL" id="BLKW01000004">
    <property type="protein sequence ID" value="GFG76258.1"/>
    <property type="molecule type" value="Genomic_DNA"/>
</dbReference>
<gene>
    <name evidence="5" type="ORF">MBOT_36230</name>
</gene>
<name>A0A7I9Y2G0_9MYCO</name>
<dbReference type="AlphaFoldDB" id="A0A7I9Y2G0"/>
<proteinExistence type="predicted"/>
<dbReference type="InterPro" id="IPR017896">
    <property type="entry name" value="4Fe4S_Fe-S-bd"/>
</dbReference>
<accession>A0A7I9Y2G0</accession>
<protein>
    <recommendedName>
        <fullName evidence="4">4Fe-4S ferredoxin-type domain-containing protein</fullName>
    </recommendedName>
</protein>
<dbReference type="GO" id="GO:0046872">
    <property type="term" value="F:metal ion binding"/>
    <property type="evidence" value="ECO:0007669"/>
    <property type="project" value="UniProtKB-KW"/>
</dbReference>
<dbReference type="GO" id="GO:0051536">
    <property type="term" value="F:iron-sulfur cluster binding"/>
    <property type="evidence" value="ECO:0007669"/>
    <property type="project" value="UniProtKB-KW"/>
</dbReference>
<dbReference type="PANTHER" id="PTHR40447">
    <property type="entry name" value="ANAEROBIC SULFITE REDUCTASE SUBUNIT A"/>
    <property type="match status" value="1"/>
</dbReference>
<sequence length="271" mass="29451">MTEDTAEVPPCAFIGLRGCDLAAIATLDRVLGRGTFPDGSFVKRRQRLFVVAVNCTEPGGLCFCASMGTGPAAGPGYDLALTEQVDGDGRRYLVDVGTPQGAEVLAAVPHRGAGVAETSRARAAVAAASHRMGRQMPQTNHRELLIRSRESPQWEQVADRCLTCGNCTMVCPTCYCTSTEDVTDLTGEHAERWQHWASCFEFDFTYIHGGSVRQSGASRYRHWLTHKLGTWHDQFGMSGCVGCGRCIAWCPTGIDITEEMNLLARAEADDD</sequence>
<feature type="domain" description="4Fe-4S ferredoxin-type" evidence="4">
    <location>
        <begin position="150"/>
        <end position="182"/>
    </location>
</feature>
<organism evidence="5 6">
    <name type="scientific">Mycobacterium botniense</name>
    <dbReference type="NCBI Taxonomy" id="84962"/>
    <lineage>
        <taxon>Bacteria</taxon>
        <taxon>Bacillati</taxon>
        <taxon>Actinomycetota</taxon>
        <taxon>Actinomycetes</taxon>
        <taxon>Mycobacteriales</taxon>
        <taxon>Mycobacteriaceae</taxon>
        <taxon>Mycobacterium</taxon>
    </lineage>
</organism>
<dbReference type="SUPFAM" id="SSF46548">
    <property type="entry name" value="alpha-helical ferredoxin"/>
    <property type="match status" value="1"/>
</dbReference>
<evidence type="ECO:0000313" key="6">
    <source>
        <dbReference type="Proteomes" id="UP000465361"/>
    </source>
</evidence>
<dbReference type="PROSITE" id="PS51379">
    <property type="entry name" value="4FE4S_FER_2"/>
    <property type="match status" value="2"/>
</dbReference>
<evidence type="ECO:0000256" key="2">
    <source>
        <dbReference type="ARBA" id="ARBA00023004"/>
    </source>
</evidence>